<reference evidence="3" key="1">
    <citation type="journal article" date="2011" name="Nat. Genet.">
        <title>The Arabidopsis lyrata genome sequence and the basis of rapid genome size change.</title>
        <authorList>
            <person name="Hu T.T."/>
            <person name="Pattyn P."/>
            <person name="Bakker E.G."/>
            <person name="Cao J."/>
            <person name="Cheng J.-F."/>
            <person name="Clark R.M."/>
            <person name="Fahlgren N."/>
            <person name="Fawcett J.A."/>
            <person name="Grimwood J."/>
            <person name="Gundlach H."/>
            <person name="Haberer G."/>
            <person name="Hollister J.D."/>
            <person name="Ossowski S."/>
            <person name="Ottilar R.P."/>
            <person name="Salamov A.A."/>
            <person name="Schneeberger K."/>
            <person name="Spannagl M."/>
            <person name="Wang X."/>
            <person name="Yang L."/>
            <person name="Nasrallah M.E."/>
            <person name="Bergelson J."/>
            <person name="Carrington J.C."/>
            <person name="Gaut B.S."/>
            <person name="Schmutz J."/>
            <person name="Mayer K.F.X."/>
            <person name="Van de Peer Y."/>
            <person name="Grigoriev I.V."/>
            <person name="Nordborg M."/>
            <person name="Weigel D."/>
            <person name="Guo Y.-L."/>
        </authorList>
    </citation>
    <scope>NUCLEOTIDE SEQUENCE [LARGE SCALE GENOMIC DNA]</scope>
    <source>
        <strain evidence="3">cv. MN47</strain>
    </source>
</reference>
<dbReference type="STRING" id="81972.D7MVK5"/>
<name>D7MVK5_ARALL</name>
<evidence type="ECO:0000313" key="2">
    <source>
        <dbReference type="EMBL" id="EFH39552.1"/>
    </source>
</evidence>
<keyword evidence="3" id="KW-1185">Reference proteome</keyword>
<dbReference type="eggNOG" id="KOG1075">
    <property type="taxonomic scope" value="Eukaryota"/>
</dbReference>
<dbReference type="EMBL" id="GL348721">
    <property type="protein sequence ID" value="EFH39552.1"/>
    <property type="molecule type" value="Genomic_DNA"/>
</dbReference>
<organism evidence="3">
    <name type="scientific">Arabidopsis lyrata subsp. lyrata</name>
    <name type="common">Lyre-leaved rock-cress</name>
    <dbReference type="NCBI Taxonomy" id="81972"/>
    <lineage>
        <taxon>Eukaryota</taxon>
        <taxon>Viridiplantae</taxon>
        <taxon>Streptophyta</taxon>
        <taxon>Embryophyta</taxon>
        <taxon>Tracheophyta</taxon>
        <taxon>Spermatophyta</taxon>
        <taxon>Magnoliopsida</taxon>
        <taxon>eudicotyledons</taxon>
        <taxon>Gunneridae</taxon>
        <taxon>Pentapetalae</taxon>
        <taxon>rosids</taxon>
        <taxon>malvids</taxon>
        <taxon>Brassicales</taxon>
        <taxon>Brassicaceae</taxon>
        <taxon>Camelineae</taxon>
        <taxon>Arabidopsis</taxon>
    </lineage>
</organism>
<proteinExistence type="predicted"/>
<evidence type="ECO:0000313" key="3">
    <source>
        <dbReference type="Proteomes" id="UP000008694"/>
    </source>
</evidence>
<dbReference type="Proteomes" id="UP000008694">
    <property type="component" value="Unassembled WGS sequence"/>
</dbReference>
<evidence type="ECO:0000256" key="1">
    <source>
        <dbReference type="SAM" id="MobiDB-lite"/>
    </source>
</evidence>
<dbReference type="AlphaFoldDB" id="D7MVK5"/>
<dbReference type="HOGENOM" id="CLU_730261_0_0_1"/>
<feature type="compositionally biased region" description="Low complexity" evidence="1">
    <location>
        <begin position="176"/>
        <end position="190"/>
    </location>
</feature>
<feature type="compositionally biased region" description="Low complexity" evidence="1">
    <location>
        <begin position="209"/>
        <end position="218"/>
    </location>
</feature>
<feature type="region of interest" description="Disordered" evidence="1">
    <location>
        <begin position="157"/>
        <end position="222"/>
    </location>
</feature>
<dbReference type="Gramene" id="Al_scaffold_0009_163">
    <property type="protein sequence ID" value="Al_scaffold_0009_163"/>
    <property type="gene ID" value="Al_scaffold_0009_163"/>
</dbReference>
<protein>
    <submittedName>
        <fullName evidence="2">Predicted protein</fullName>
    </submittedName>
</protein>
<feature type="region of interest" description="Disordered" evidence="1">
    <location>
        <begin position="290"/>
        <end position="353"/>
    </location>
</feature>
<gene>
    <name evidence="2" type="ORF">ARALYDRAFT_683125</name>
</gene>
<feature type="compositionally biased region" description="Basic and acidic residues" evidence="1">
    <location>
        <begin position="290"/>
        <end position="301"/>
    </location>
</feature>
<feature type="compositionally biased region" description="Basic and acidic residues" evidence="1">
    <location>
        <begin position="191"/>
        <end position="208"/>
    </location>
</feature>
<feature type="compositionally biased region" description="Basic and acidic residues" evidence="1">
    <location>
        <begin position="321"/>
        <end position="335"/>
    </location>
</feature>
<accession>D7MVK5</accession>
<sequence>MDQNRDCLSPSYASSNAHLGNEWWDLCAGPHVETTRKINKKADEAGGGLVFWHPKGAIVRNIIEESRKKMHVEHVAKADLWSLGLVQREYELAEWENWAKIQLMSVGSDLFGKFSKFLSLIHFHVVAYSMVKISSISGRLFRLGLGDGDKAQDDILGNQGAQKTRASLRRKSVTITSGATSNTNNNPSAARVEDPRDLDEHMEDDGRPPESGSSPSRDNQVVEGFTEVRRSGRRSAGKGAEVVFVAGGSAEKRVEKNVAKVRGSGHELMEISNSFCGLEVEVVEQDTRRPEKVGVDKKENEGAQMGLVSREGSVEQTGKSGEGKGIRGSETERRTGGTKAMKGGGSKGKGIRSSVSTRGLVFGPLKGEVAGMSSVVEVG</sequence>